<dbReference type="RefSeq" id="XP_001019493.1">
    <property type="nucleotide sequence ID" value="XM_001019493.2"/>
</dbReference>
<feature type="chain" id="PRO_5004202095" evidence="1">
    <location>
        <begin position="18"/>
        <end position="144"/>
    </location>
</feature>
<dbReference type="PROSITE" id="PS51465">
    <property type="entry name" value="KAZAL_2"/>
    <property type="match status" value="1"/>
</dbReference>
<accession>Q23RZ1</accession>
<name>Q23RZ1_TETTS</name>
<keyword evidence="1" id="KW-0732">Signal</keyword>
<evidence type="ECO:0000259" key="2">
    <source>
        <dbReference type="PROSITE" id="PS51465"/>
    </source>
</evidence>
<reference evidence="4" key="1">
    <citation type="journal article" date="2006" name="PLoS Biol.">
        <title>Macronuclear genome sequence of the ciliate Tetrahymena thermophila, a model eukaryote.</title>
        <authorList>
            <person name="Eisen J.A."/>
            <person name="Coyne R.S."/>
            <person name="Wu M."/>
            <person name="Wu D."/>
            <person name="Thiagarajan M."/>
            <person name="Wortman J.R."/>
            <person name="Badger J.H."/>
            <person name="Ren Q."/>
            <person name="Amedeo P."/>
            <person name="Jones K.M."/>
            <person name="Tallon L.J."/>
            <person name="Delcher A.L."/>
            <person name="Salzberg S.L."/>
            <person name="Silva J.C."/>
            <person name="Haas B.J."/>
            <person name="Majoros W.H."/>
            <person name="Farzad M."/>
            <person name="Carlton J.M."/>
            <person name="Smith R.K. Jr."/>
            <person name="Garg J."/>
            <person name="Pearlman R.E."/>
            <person name="Karrer K.M."/>
            <person name="Sun L."/>
            <person name="Manning G."/>
            <person name="Elde N.C."/>
            <person name="Turkewitz A.P."/>
            <person name="Asai D.J."/>
            <person name="Wilkes D.E."/>
            <person name="Wang Y."/>
            <person name="Cai H."/>
            <person name="Collins K."/>
            <person name="Stewart B.A."/>
            <person name="Lee S.R."/>
            <person name="Wilamowska K."/>
            <person name="Weinberg Z."/>
            <person name="Ruzzo W.L."/>
            <person name="Wloga D."/>
            <person name="Gaertig J."/>
            <person name="Frankel J."/>
            <person name="Tsao C.-C."/>
            <person name="Gorovsky M.A."/>
            <person name="Keeling P.J."/>
            <person name="Waller R.F."/>
            <person name="Patron N.J."/>
            <person name="Cherry J.M."/>
            <person name="Stover N.A."/>
            <person name="Krieger C.J."/>
            <person name="del Toro C."/>
            <person name="Ryder H.F."/>
            <person name="Williamson S.C."/>
            <person name="Barbeau R.A."/>
            <person name="Hamilton E.P."/>
            <person name="Orias E."/>
        </authorList>
    </citation>
    <scope>NUCLEOTIDE SEQUENCE [LARGE SCALE GENOMIC DNA]</scope>
    <source>
        <strain evidence="4">SB210</strain>
    </source>
</reference>
<dbReference type="InterPro" id="IPR002350">
    <property type="entry name" value="Kazal_dom"/>
</dbReference>
<feature type="domain" description="Kazal-like" evidence="2">
    <location>
        <begin position="71"/>
        <end position="144"/>
    </location>
</feature>
<proteinExistence type="predicted"/>
<dbReference type="GeneID" id="7844540"/>
<gene>
    <name evidence="3" type="ORF">TTHERM_00627080</name>
</gene>
<evidence type="ECO:0000313" key="4">
    <source>
        <dbReference type="Proteomes" id="UP000009168"/>
    </source>
</evidence>
<evidence type="ECO:0000256" key="1">
    <source>
        <dbReference type="SAM" id="SignalP"/>
    </source>
</evidence>
<dbReference type="HOGENOM" id="CLU_135923_0_0_1"/>
<protein>
    <submittedName>
        <fullName evidence="3">Kazal-type proteinase inhibitor 1</fullName>
    </submittedName>
</protein>
<dbReference type="OrthoDB" id="301169at2759"/>
<dbReference type="Gene3D" id="3.30.60.30">
    <property type="match status" value="1"/>
</dbReference>
<evidence type="ECO:0000313" key="3">
    <source>
        <dbReference type="EMBL" id="EAR99248.1"/>
    </source>
</evidence>
<organism evidence="3 4">
    <name type="scientific">Tetrahymena thermophila (strain SB210)</name>
    <dbReference type="NCBI Taxonomy" id="312017"/>
    <lineage>
        <taxon>Eukaryota</taxon>
        <taxon>Sar</taxon>
        <taxon>Alveolata</taxon>
        <taxon>Ciliophora</taxon>
        <taxon>Intramacronucleata</taxon>
        <taxon>Oligohymenophorea</taxon>
        <taxon>Hymenostomatida</taxon>
        <taxon>Tetrahymenina</taxon>
        <taxon>Tetrahymenidae</taxon>
        <taxon>Tetrahymena</taxon>
    </lineage>
</organism>
<dbReference type="Proteomes" id="UP000009168">
    <property type="component" value="Unassembled WGS sequence"/>
</dbReference>
<dbReference type="EMBL" id="GG662641">
    <property type="protein sequence ID" value="EAR99248.1"/>
    <property type="molecule type" value="Genomic_DNA"/>
</dbReference>
<dbReference type="KEGG" id="tet:TTHERM_00627080"/>
<keyword evidence="4" id="KW-1185">Reference proteome</keyword>
<sequence>MNKFAIVFAIIMTVCAASNIKCTEKQKQAIACTYEYEPVCGVKLDEKSQYIQKYSTYGNKCQACGEEGVEFYAVGECQNYPENAIFCHPEAYLQPGCTRELNPVCGYFDESFSCSNSVCSSNYSNRCSACINQEVSYVLQGFCQ</sequence>
<dbReference type="AlphaFoldDB" id="Q23RZ1"/>
<feature type="signal peptide" evidence="1">
    <location>
        <begin position="1"/>
        <end position="17"/>
    </location>
</feature>
<dbReference type="InParanoid" id="Q23RZ1"/>